<organism evidence="2 3">
    <name type="scientific">Fasciola gigantica</name>
    <name type="common">Giant liver fluke</name>
    <dbReference type="NCBI Taxonomy" id="46835"/>
    <lineage>
        <taxon>Eukaryota</taxon>
        <taxon>Metazoa</taxon>
        <taxon>Spiralia</taxon>
        <taxon>Lophotrochozoa</taxon>
        <taxon>Platyhelminthes</taxon>
        <taxon>Trematoda</taxon>
        <taxon>Digenea</taxon>
        <taxon>Plagiorchiida</taxon>
        <taxon>Echinostomata</taxon>
        <taxon>Echinostomatoidea</taxon>
        <taxon>Fasciolidae</taxon>
        <taxon>Fasciola</taxon>
    </lineage>
</organism>
<protein>
    <submittedName>
        <fullName evidence="2">39S ribosomal protein L51 mitochondrial</fullName>
    </submittedName>
</protein>
<evidence type="ECO:0000313" key="2">
    <source>
        <dbReference type="EMBL" id="TPP60295.1"/>
    </source>
</evidence>
<dbReference type="GO" id="GO:0005840">
    <property type="term" value="C:ribosome"/>
    <property type="evidence" value="ECO:0007669"/>
    <property type="project" value="UniProtKB-KW"/>
</dbReference>
<dbReference type="EMBL" id="SUNJ01009605">
    <property type="protein sequence ID" value="TPP60295.1"/>
    <property type="molecule type" value="Genomic_DNA"/>
</dbReference>
<feature type="compositionally biased region" description="Polar residues" evidence="1">
    <location>
        <begin position="115"/>
        <end position="127"/>
    </location>
</feature>
<feature type="region of interest" description="Disordered" evidence="1">
    <location>
        <begin position="96"/>
        <end position="147"/>
    </location>
</feature>
<dbReference type="AlphaFoldDB" id="A0A504YIN7"/>
<keyword evidence="2" id="KW-0689">Ribosomal protein</keyword>
<evidence type="ECO:0000313" key="3">
    <source>
        <dbReference type="Proteomes" id="UP000316759"/>
    </source>
</evidence>
<keyword evidence="3" id="KW-1185">Reference proteome</keyword>
<gene>
    <name evidence="2" type="ORF">FGIG_02719</name>
</gene>
<feature type="region of interest" description="Disordered" evidence="1">
    <location>
        <begin position="283"/>
        <end position="302"/>
    </location>
</feature>
<dbReference type="Proteomes" id="UP000316759">
    <property type="component" value="Unassembled WGS sequence"/>
</dbReference>
<dbReference type="OrthoDB" id="10059330at2759"/>
<feature type="region of interest" description="Disordered" evidence="1">
    <location>
        <begin position="192"/>
        <end position="254"/>
    </location>
</feature>
<comment type="caution">
    <text evidence="2">The sequence shown here is derived from an EMBL/GenBank/DDBJ whole genome shotgun (WGS) entry which is preliminary data.</text>
</comment>
<keyword evidence="2" id="KW-0687">Ribonucleoprotein</keyword>
<name>A0A504YIN7_FASGI</name>
<sequence length="302" mass="31736">MLTSVISLSPSYFSIVTCSTENFQSQLADVFTRLNEVEVQLNGLEAWAGLPPDCFNSAPSVSQNVAPDVDQASKEAQSLVELVHRLKSTLRSLVSKPTCNTPDVSGSAAVAGPKDNSTPSKRLTTQPAGAGTVLASFGTGLSAPTEMEPGRHMELSVNPTEYGSQTVTVDELNLTPHGQRYAYNSPGSAPLGFVPSHSPASTGEKRYIDPSDMARSVYRVPQPGPMSYPAGPGANYTPMSTSSNPSPNVPGSYISTELHSQTHLPSSKLGYNDANVGLSSRSTYSGYSAPTSNPDLFGGPYG</sequence>
<accession>A0A504YIN7</accession>
<dbReference type="STRING" id="46835.A0A504YIN7"/>
<feature type="compositionally biased region" description="Low complexity" evidence="1">
    <location>
        <begin position="237"/>
        <end position="250"/>
    </location>
</feature>
<proteinExistence type="predicted"/>
<feature type="compositionally biased region" description="Polar residues" evidence="1">
    <location>
        <begin position="283"/>
        <end position="294"/>
    </location>
</feature>
<reference evidence="2 3" key="1">
    <citation type="submission" date="2019-04" db="EMBL/GenBank/DDBJ databases">
        <title>Annotation for the trematode Fasciola gigantica.</title>
        <authorList>
            <person name="Choi Y.-J."/>
        </authorList>
    </citation>
    <scope>NUCLEOTIDE SEQUENCE [LARGE SCALE GENOMIC DNA]</scope>
    <source>
        <strain evidence="2">Uganda_cow_1</strain>
    </source>
</reference>
<evidence type="ECO:0000256" key="1">
    <source>
        <dbReference type="SAM" id="MobiDB-lite"/>
    </source>
</evidence>